<evidence type="ECO:0000256" key="1">
    <source>
        <dbReference type="ARBA" id="ARBA00000822"/>
    </source>
</evidence>
<dbReference type="FunFam" id="3.20.20.80:FF:000097">
    <property type="entry name" value="Probable chitinase 2"/>
    <property type="match status" value="1"/>
</dbReference>
<dbReference type="SMART" id="SM00494">
    <property type="entry name" value="ChtBD2"/>
    <property type="match status" value="1"/>
</dbReference>
<dbReference type="AlphaFoldDB" id="A0A834J0W2"/>
<keyword evidence="7" id="KW-0146">Chitin degradation</keyword>
<evidence type="ECO:0000256" key="2">
    <source>
        <dbReference type="ARBA" id="ARBA00009121"/>
    </source>
</evidence>
<comment type="similarity">
    <text evidence="2">Belongs to the glycosyl hydrolase 18 family. Chitinase class II subfamily.</text>
</comment>
<feature type="compositionally biased region" description="Low complexity" evidence="13">
    <location>
        <begin position="402"/>
        <end position="429"/>
    </location>
</feature>
<dbReference type="Pfam" id="PF00704">
    <property type="entry name" value="Glyco_hydro_18"/>
    <property type="match status" value="1"/>
</dbReference>
<comment type="caution">
    <text evidence="17">The sequence shown here is derived from an EMBL/GenBank/DDBJ whole genome shotgun (WGS) entry which is preliminary data.</text>
</comment>
<dbReference type="FunFam" id="3.10.50.10:FF:000004">
    <property type="entry name" value="Chitinase 5"/>
    <property type="match status" value="1"/>
</dbReference>
<dbReference type="GO" id="GO:0006032">
    <property type="term" value="P:chitin catabolic process"/>
    <property type="evidence" value="ECO:0007669"/>
    <property type="project" value="UniProtKB-KW"/>
</dbReference>
<feature type="chain" id="PRO_5032728448" description="chitinase" evidence="14">
    <location>
        <begin position="21"/>
        <end position="485"/>
    </location>
</feature>
<dbReference type="GO" id="GO:0008843">
    <property type="term" value="F:endochitinase activity"/>
    <property type="evidence" value="ECO:0007669"/>
    <property type="project" value="UniProtKB-EC"/>
</dbReference>
<dbReference type="PROSITE" id="PS50940">
    <property type="entry name" value="CHIT_BIND_II"/>
    <property type="match status" value="1"/>
</dbReference>
<dbReference type="Pfam" id="PF01607">
    <property type="entry name" value="CBM_14"/>
    <property type="match status" value="1"/>
</dbReference>
<dbReference type="SUPFAM" id="SSF54556">
    <property type="entry name" value="Chitinase insertion domain"/>
    <property type="match status" value="1"/>
</dbReference>
<evidence type="ECO:0000256" key="9">
    <source>
        <dbReference type="ARBA" id="ARBA00023277"/>
    </source>
</evidence>
<feature type="region of interest" description="Disordered" evidence="13">
    <location>
        <begin position="401"/>
        <end position="429"/>
    </location>
</feature>
<dbReference type="EMBL" id="JACSDZ010000024">
    <property type="protein sequence ID" value="KAF7379868.1"/>
    <property type="molecule type" value="Genomic_DNA"/>
</dbReference>
<evidence type="ECO:0000256" key="10">
    <source>
        <dbReference type="ARBA" id="ARBA00023295"/>
    </source>
</evidence>
<dbReference type="GO" id="GO:0000272">
    <property type="term" value="P:polysaccharide catabolic process"/>
    <property type="evidence" value="ECO:0007669"/>
    <property type="project" value="UniProtKB-KW"/>
</dbReference>
<dbReference type="GO" id="GO:0005576">
    <property type="term" value="C:extracellular region"/>
    <property type="evidence" value="ECO:0007669"/>
    <property type="project" value="InterPro"/>
</dbReference>
<dbReference type="InterPro" id="IPR029070">
    <property type="entry name" value="Chitinase_insertion_sf"/>
</dbReference>
<dbReference type="InterPro" id="IPR017853">
    <property type="entry name" value="GH"/>
</dbReference>
<reference evidence="17" key="1">
    <citation type="journal article" date="2020" name="G3 (Bethesda)">
        <title>High-Quality Assemblies for Three Invasive Social Wasps from the &lt;i&gt;Vespula&lt;/i&gt; Genus.</title>
        <authorList>
            <person name="Harrop T.W.R."/>
            <person name="Guhlin J."/>
            <person name="McLaughlin G.M."/>
            <person name="Permina E."/>
            <person name="Stockwell P."/>
            <person name="Gilligan J."/>
            <person name="Le Lec M.F."/>
            <person name="Gruber M.A.M."/>
            <person name="Quinn O."/>
            <person name="Lovegrove M."/>
            <person name="Duncan E.J."/>
            <person name="Remnant E.J."/>
            <person name="Van Eeckhoven J."/>
            <person name="Graham B."/>
            <person name="Knapp R.A."/>
            <person name="Langford K.W."/>
            <person name="Kronenberg Z."/>
            <person name="Press M.O."/>
            <person name="Eacker S.M."/>
            <person name="Wilson-Rankin E.E."/>
            <person name="Purcell J."/>
            <person name="Lester P.J."/>
            <person name="Dearden P.K."/>
        </authorList>
    </citation>
    <scope>NUCLEOTIDE SEQUENCE</scope>
    <source>
        <strain evidence="17">Linc-1</strain>
    </source>
</reference>
<evidence type="ECO:0000256" key="13">
    <source>
        <dbReference type="SAM" id="MobiDB-lite"/>
    </source>
</evidence>
<dbReference type="InterPro" id="IPR001223">
    <property type="entry name" value="Glyco_hydro18_cat"/>
</dbReference>
<comment type="catalytic activity">
    <reaction evidence="1">
        <text>Random endo-hydrolysis of N-acetyl-beta-D-glucosaminide (1-&gt;4)-beta-linkages in chitin and chitodextrins.</text>
        <dbReference type="EC" id="3.2.1.14"/>
    </reaction>
</comment>
<evidence type="ECO:0000259" key="16">
    <source>
        <dbReference type="PROSITE" id="PS51910"/>
    </source>
</evidence>
<feature type="domain" description="GH18" evidence="16">
    <location>
        <begin position="30"/>
        <end position="398"/>
    </location>
</feature>
<gene>
    <name evidence="17" type="ORF">HZH68_016816</name>
</gene>
<dbReference type="SUPFAM" id="SSF57625">
    <property type="entry name" value="Invertebrate chitin-binding proteins"/>
    <property type="match status" value="1"/>
</dbReference>
<evidence type="ECO:0000256" key="4">
    <source>
        <dbReference type="ARBA" id="ARBA00022669"/>
    </source>
</evidence>
<dbReference type="InterPro" id="IPR002557">
    <property type="entry name" value="Chitin-bd_dom"/>
</dbReference>
<evidence type="ECO:0000259" key="15">
    <source>
        <dbReference type="PROSITE" id="PS50940"/>
    </source>
</evidence>
<evidence type="ECO:0000256" key="14">
    <source>
        <dbReference type="SAM" id="SignalP"/>
    </source>
</evidence>
<feature type="domain" description="Chitin-binding type-2" evidence="15">
    <location>
        <begin position="429"/>
        <end position="485"/>
    </location>
</feature>
<evidence type="ECO:0000256" key="7">
    <source>
        <dbReference type="ARBA" id="ARBA00023024"/>
    </source>
</evidence>
<keyword evidence="18" id="KW-1185">Reference proteome</keyword>
<proteinExistence type="inferred from homology"/>
<dbReference type="SUPFAM" id="SSF51445">
    <property type="entry name" value="(Trans)glycosidases"/>
    <property type="match status" value="1"/>
</dbReference>
<dbReference type="InterPro" id="IPR011583">
    <property type="entry name" value="Chitinase_II/V-like_cat"/>
</dbReference>
<dbReference type="Gene3D" id="3.20.20.80">
    <property type="entry name" value="Glycosidases"/>
    <property type="match status" value="1"/>
</dbReference>
<dbReference type="EC" id="3.2.1.14" evidence="3"/>
<evidence type="ECO:0000256" key="12">
    <source>
        <dbReference type="RuleBase" id="RU000489"/>
    </source>
</evidence>
<keyword evidence="6 12" id="KW-0378">Hydrolase</keyword>
<evidence type="ECO:0000313" key="18">
    <source>
        <dbReference type="Proteomes" id="UP000617340"/>
    </source>
</evidence>
<dbReference type="Proteomes" id="UP000617340">
    <property type="component" value="Unassembled WGS sequence"/>
</dbReference>
<evidence type="ECO:0000256" key="5">
    <source>
        <dbReference type="ARBA" id="ARBA00022729"/>
    </source>
</evidence>
<accession>A0A834J0W2</accession>
<dbReference type="PANTHER" id="PTHR11177:SF360">
    <property type="entry name" value="CHITINASE 4-RELATED"/>
    <property type="match status" value="1"/>
</dbReference>
<sequence>MNAWIVFLAAFVAFAATVTAESKCFDFVTEKVVCYYGSWAVYRPGAGKFDIANIDPNLCTHLIYTFIGINNDGSIKILDSWQDLPDNYGKNGFGRFNDLRKKNSNVKTMIAIGGWNEGSIKYSHVVANPTLRTKFVDSVVKFLDKYGFDGFDIDWEYPNQRGGKPTDKENYIALLKELREKFNQRGYILSAAVCAAETPASQSYIIPEMSKHLDFINLMAYDLHGSWESTTGINSPLYAKKGATGNNAKLTVDASVKYWLAQGAPPEKLILGVPFYGRSFTLRNVQQNAVGSPTTGAGTAGPYTREPGMLGYNEICTQLHSGKWTVVYDNEQRVPYAYNGNQWVGYDNVQSIKEKAEYIKAKGLGGAMLWSIETDDFHGACGEKYPLLKVLNNVLRDGPALKPTTTETTIPSETATSTKTTKPTSPPSKDICTREGFIRDPKDCSKFYHCRLVDGHYLVSKFQCPDGLVFDPAILNCNYPDKVQC</sequence>
<evidence type="ECO:0000313" key="17">
    <source>
        <dbReference type="EMBL" id="KAF7379868.1"/>
    </source>
</evidence>
<dbReference type="InterPro" id="IPR050314">
    <property type="entry name" value="Glycosyl_Hydrlase_18"/>
</dbReference>
<dbReference type="InterPro" id="IPR001579">
    <property type="entry name" value="Glyco_hydro_18_chit_AS"/>
</dbReference>
<name>A0A834J0W2_VESGE</name>
<evidence type="ECO:0000256" key="11">
    <source>
        <dbReference type="ARBA" id="ARBA00023326"/>
    </source>
</evidence>
<dbReference type="Gene3D" id="2.170.140.10">
    <property type="entry name" value="Chitin binding domain"/>
    <property type="match status" value="1"/>
</dbReference>
<dbReference type="Gene3D" id="3.10.50.10">
    <property type="match status" value="1"/>
</dbReference>
<dbReference type="InterPro" id="IPR036508">
    <property type="entry name" value="Chitin-bd_dom_sf"/>
</dbReference>
<evidence type="ECO:0000256" key="3">
    <source>
        <dbReference type="ARBA" id="ARBA00012729"/>
    </source>
</evidence>
<dbReference type="PANTHER" id="PTHR11177">
    <property type="entry name" value="CHITINASE"/>
    <property type="match status" value="1"/>
</dbReference>
<dbReference type="PROSITE" id="PS51910">
    <property type="entry name" value="GH18_2"/>
    <property type="match status" value="1"/>
</dbReference>
<dbReference type="PROSITE" id="PS01095">
    <property type="entry name" value="GH18_1"/>
    <property type="match status" value="1"/>
</dbReference>
<organism evidence="17 18">
    <name type="scientific">Vespula germanica</name>
    <name type="common">German yellow jacket</name>
    <name type="synonym">Paravespula germanica</name>
    <dbReference type="NCBI Taxonomy" id="30212"/>
    <lineage>
        <taxon>Eukaryota</taxon>
        <taxon>Metazoa</taxon>
        <taxon>Ecdysozoa</taxon>
        <taxon>Arthropoda</taxon>
        <taxon>Hexapoda</taxon>
        <taxon>Insecta</taxon>
        <taxon>Pterygota</taxon>
        <taxon>Neoptera</taxon>
        <taxon>Endopterygota</taxon>
        <taxon>Hymenoptera</taxon>
        <taxon>Apocrita</taxon>
        <taxon>Aculeata</taxon>
        <taxon>Vespoidea</taxon>
        <taxon>Vespidae</taxon>
        <taxon>Vespinae</taxon>
        <taxon>Vespula</taxon>
    </lineage>
</organism>
<dbReference type="CDD" id="cd02872">
    <property type="entry name" value="GH18_chitolectin_chitotriosidase"/>
    <property type="match status" value="1"/>
</dbReference>
<keyword evidence="4" id="KW-0147">Chitin-binding</keyword>
<keyword evidence="9" id="KW-0119">Carbohydrate metabolism</keyword>
<keyword evidence="10 12" id="KW-0326">Glycosidase</keyword>
<dbReference type="SMART" id="SM00636">
    <property type="entry name" value="Glyco_18"/>
    <property type="match status" value="1"/>
</dbReference>
<feature type="signal peptide" evidence="14">
    <location>
        <begin position="1"/>
        <end position="20"/>
    </location>
</feature>
<evidence type="ECO:0000256" key="8">
    <source>
        <dbReference type="ARBA" id="ARBA00023157"/>
    </source>
</evidence>
<keyword evidence="5 14" id="KW-0732">Signal</keyword>
<keyword evidence="11" id="KW-0624">Polysaccharide degradation</keyword>
<protein>
    <recommendedName>
        <fullName evidence="3">chitinase</fullName>
        <ecNumber evidence="3">3.2.1.14</ecNumber>
    </recommendedName>
</protein>
<evidence type="ECO:0000256" key="6">
    <source>
        <dbReference type="ARBA" id="ARBA00022801"/>
    </source>
</evidence>
<dbReference type="GO" id="GO:0008061">
    <property type="term" value="F:chitin binding"/>
    <property type="evidence" value="ECO:0007669"/>
    <property type="project" value="UniProtKB-KW"/>
</dbReference>
<keyword evidence="8" id="KW-1015">Disulfide bond</keyword>